<feature type="transmembrane region" description="Helical" evidence="1">
    <location>
        <begin position="183"/>
        <end position="210"/>
    </location>
</feature>
<proteinExistence type="predicted"/>
<keyword evidence="1" id="KW-1133">Transmembrane helix</keyword>
<reference evidence="2 3" key="1">
    <citation type="journal article" date="2018" name="Mycol. Prog.">
        <title>Coniella lustricola, a new species from submerged detritus.</title>
        <authorList>
            <person name="Raudabaugh D.B."/>
            <person name="Iturriaga T."/>
            <person name="Carver A."/>
            <person name="Mondo S."/>
            <person name="Pangilinan J."/>
            <person name="Lipzen A."/>
            <person name="He G."/>
            <person name="Amirebrahimi M."/>
            <person name="Grigoriev I.V."/>
            <person name="Miller A.N."/>
        </authorList>
    </citation>
    <scope>NUCLEOTIDE SEQUENCE [LARGE SCALE GENOMIC DNA]</scope>
    <source>
        <strain evidence="2 3">B22-T-1</strain>
    </source>
</reference>
<dbReference type="Pfam" id="PF08611">
    <property type="entry name" value="DUF1774"/>
    <property type="match status" value="1"/>
</dbReference>
<feature type="transmembrane region" description="Helical" evidence="1">
    <location>
        <begin position="241"/>
        <end position="264"/>
    </location>
</feature>
<dbReference type="AlphaFoldDB" id="A0A2T3ANS9"/>
<evidence type="ECO:0000313" key="2">
    <source>
        <dbReference type="EMBL" id="PSS05290.1"/>
    </source>
</evidence>
<evidence type="ECO:0000256" key="1">
    <source>
        <dbReference type="SAM" id="Phobius"/>
    </source>
</evidence>
<dbReference type="EMBL" id="KZ678372">
    <property type="protein sequence ID" value="PSS05290.1"/>
    <property type="molecule type" value="Genomic_DNA"/>
</dbReference>
<protein>
    <recommendedName>
        <fullName evidence="4">ATP synthase F0</fullName>
    </recommendedName>
</protein>
<feature type="transmembrane region" description="Helical" evidence="1">
    <location>
        <begin position="21"/>
        <end position="44"/>
    </location>
</feature>
<sequence>MDRFNQINPFSKRESYSQSTIVTYKILTALTWALSVIVSVYYSLSKAESQHGLKGRTIPGQNYRHPTHFTLYNPLLYTYFIILFISQIGYIFHLFASDVRKVNAACACGSHFIFNNLLHFAFVMLFVRSYFVPAEIILIVNFFNLSSLAFRHAAHPRFIHVPVVSGPLAWTFVALYWNGAIMIPHITVVAAVVANIFVWSILAYGLFFLVAYKDYTMGFWLSLLSAALAVSQVRHHVHLQGIFAFIIMGNLFGLSAVFATANLLSRELSWERKKDDATDAERAPLLADN</sequence>
<evidence type="ECO:0000313" key="3">
    <source>
        <dbReference type="Proteomes" id="UP000241462"/>
    </source>
</evidence>
<dbReference type="PANTHER" id="PTHR37992:SF1">
    <property type="entry name" value="DUF1774-DOMAIN-CONTAINING PROTEIN"/>
    <property type="match status" value="1"/>
</dbReference>
<keyword evidence="3" id="KW-1185">Reference proteome</keyword>
<organism evidence="2 3">
    <name type="scientific">Coniella lustricola</name>
    <dbReference type="NCBI Taxonomy" id="2025994"/>
    <lineage>
        <taxon>Eukaryota</taxon>
        <taxon>Fungi</taxon>
        <taxon>Dikarya</taxon>
        <taxon>Ascomycota</taxon>
        <taxon>Pezizomycotina</taxon>
        <taxon>Sordariomycetes</taxon>
        <taxon>Sordariomycetidae</taxon>
        <taxon>Diaporthales</taxon>
        <taxon>Schizoparmaceae</taxon>
        <taxon>Coniella</taxon>
    </lineage>
</organism>
<keyword evidence="1" id="KW-0812">Transmembrane</keyword>
<name>A0A2T3ANS9_9PEZI</name>
<dbReference type="PANTHER" id="PTHR37992">
    <property type="entry name" value="EXPRESSED PROTEIN"/>
    <property type="match status" value="1"/>
</dbReference>
<accession>A0A2T3ANS9</accession>
<dbReference type="InterPro" id="IPR013920">
    <property type="entry name" value="DUF1774_fun"/>
</dbReference>
<keyword evidence="1" id="KW-0472">Membrane</keyword>
<dbReference type="InParanoid" id="A0A2T3ANS9"/>
<feature type="transmembrane region" description="Helical" evidence="1">
    <location>
        <begin position="157"/>
        <end position="177"/>
    </location>
</feature>
<dbReference type="OrthoDB" id="3342455at2759"/>
<evidence type="ECO:0008006" key="4">
    <source>
        <dbReference type="Google" id="ProtNLM"/>
    </source>
</evidence>
<feature type="transmembrane region" description="Helical" evidence="1">
    <location>
        <begin position="76"/>
        <end position="95"/>
    </location>
</feature>
<gene>
    <name evidence="2" type="ORF">BD289DRAFT_419927</name>
</gene>
<dbReference type="Proteomes" id="UP000241462">
    <property type="component" value="Unassembled WGS sequence"/>
</dbReference>